<keyword evidence="1 3" id="KW-0808">Transferase</keyword>
<evidence type="ECO:0000313" key="4">
    <source>
        <dbReference type="Proteomes" id="UP000266426"/>
    </source>
</evidence>
<name>A0A3A4R6P9_9BACT</name>
<dbReference type="GO" id="GO:0016757">
    <property type="term" value="F:glycosyltransferase activity"/>
    <property type="evidence" value="ECO:0007669"/>
    <property type="project" value="UniProtKB-ARBA"/>
</dbReference>
<evidence type="ECO:0000259" key="2">
    <source>
        <dbReference type="Pfam" id="PF13439"/>
    </source>
</evidence>
<dbReference type="SUPFAM" id="SSF53756">
    <property type="entry name" value="UDP-Glycosyltransferase/glycogen phosphorylase"/>
    <property type="match status" value="1"/>
</dbReference>
<comment type="caution">
    <text evidence="3">The sequence shown here is derived from an EMBL/GenBank/DDBJ whole genome shotgun (WGS) entry which is preliminary data.</text>
</comment>
<dbReference type="PANTHER" id="PTHR46401">
    <property type="entry name" value="GLYCOSYLTRANSFERASE WBBK-RELATED"/>
    <property type="match status" value="1"/>
</dbReference>
<proteinExistence type="predicted"/>
<reference evidence="3 4" key="1">
    <citation type="journal article" date="2017" name="ISME J.">
        <title>Energy and carbon metabolisms in a deep terrestrial subsurface fluid microbial community.</title>
        <authorList>
            <person name="Momper L."/>
            <person name="Jungbluth S.P."/>
            <person name="Lee M.D."/>
            <person name="Amend J.P."/>
        </authorList>
    </citation>
    <scope>NUCLEOTIDE SEQUENCE [LARGE SCALE GENOMIC DNA]</scope>
    <source>
        <strain evidence="3">SURF_26</strain>
    </source>
</reference>
<dbReference type="Gene3D" id="3.40.50.2000">
    <property type="entry name" value="Glycogen Phosphorylase B"/>
    <property type="match status" value="2"/>
</dbReference>
<dbReference type="EMBL" id="QZJZ01000005">
    <property type="protein sequence ID" value="RJP62065.1"/>
    <property type="molecule type" value="Genomic_DNA"/>
</dbReference>
<dbReference type="Pfam" id="PF13692">
    <property type="entry name" value="Glyco_trans_1_4"/>
    <property type="match status" value="1"/>
</dbReference>
<dbReference type="InterPro" id="IPR028098">
    <property type="entry name" value="Glyco_trans_4-like_N"/>
</dbReference>
<organism evidence="3 4">
    <name type="scientific">Candidatus Auribacter fodinae</name>
    <dbReference type="NCBI Taxonomy" id="2093366"/>
    <lineage>
        <taxon>Bacteria</taxon>
        <taxon>Pseudomonadati</taxon>
        <taxon>Candidatus Auribacterota</taxon>
        <taxon>Candidatus Auribacteria</taxon>
        <taxon>Candidatus Auribacterales</taxon>
        <taxon>Candidatus Auribacteraceae</taxon>
        <taxon>Candidatus Auribacter</taxon>
    </lineage>
</organism>
<evidence type="ECO:0000256" key="1">
    <source>
        <dbReference type="ARBA" id="ARBA00022679"/>
    </source>
</evidence>
<dbReference type="Proteomes" id="UP000266426">
    <property type="component" value="Unassembled WGS sequence"/>
</dbReference>
<evidence type="ECO:0000313" key="3">
    <source>
        <dbReference type="EMBL" id="RJP62065.1"/>
    </source>
</evidence>
<dbReference type="PANTHER" id="PTHR46401:SF2">
    <property type="entry name" value="GLYCOSYLTRANSFERASE WBBK-RELATED"/>
    <property type="match status" value="1"/>
</dbReference>
<gene>
    <name evidence="3" type="ORF">C4541_00600</name>
</gene>
<sequence length="364" mass="42087">MQGKSHRLDVLFVPDWTLYNAYQNLLAESLISAGNDVRFGAFARRWSVLRKVHATRLPDVLHVHWPDPYIFGQEVLSGRKELIMNGISFLIEILWLKMRGVKVVWTVHDLCSHDSRYCDYERFFLKMLVRVSDRIVVHSNHAKKLVIERYSISSSQAKKMSVIPLGHYMHRYKNTVSREQARARLDIPPDETVFLYFGLVRCYKGVEDLLDAFQELNPAKSILLIVGLALEESYRDFLKQKYGADPRIRFVLEFVPDDDIQLYFNASDCVVLPYRRILTSSTLMLVLSFARPVVVPAFECIAEVLNGEGNIMYNPDSQNALRTALREALKMDYKEVGNMNLALAQSEPYQWSTIADQYTSVYRT</sequence>
<protein>
    <submittedName>
        <fullName evidence="3">Glycosyltransferase</fullName>
    </submittedName>
</protein>
<dbReference type="AlphaFoldDB" id="A0A3A4R6P9"/>
<dbReference type="Pfam" id="PF13439">
    <property type="entry name" value="Glyco_transf_4"/>
    <property type="match status" value="1"/>
</dbReference>
<dbReference type="GO" id="GO:0009103">
    <property type="term" value="P:lipopolysaccharide biosynthetic process"/>
    <property type="evidence" value="ECO:0007669"/>
    <property type="project" value="TreeGrafter"/>
</dbReference>
<accession>A0A3A4R6P9</accession>
<feature type="domain" description="Glycosyltransferase subfamily 4-like N-terminal" evidence="2">
    <location>
        <begin position="41"/>
        <end position="166"/>
    </location>
</feature>